<dbReference type="EMBL" id="JYON01000006">
    <property type="protein sequence ID" value="KJH72263.1"/>
    <property type="molecule type" value="Genomic_DNA"/>
</dbReference>
<dbReference type="STRING" id="1618023.UH38_07450"/>
<dbReference type="PANTHER" id="PTHR30032">
    <property type="entry name" value="N-ACETYLMURAMOYL-L-ALANINE AMIDASE-RELATED"/>
    <property type="match status" value="1"/>
</dbReference>
<dbReference type="AlphaFoldDB" id="A0A0D8ZU20"/>
<protein>
    <recommendedName>
        <fullName evidence="3">Sporulation stage II protein D amidase enhancer LytB N-terminal domain-containing protein</fullName>
    </recommendedName>
</protein>
<evidence type="ECO:0000313" key="4">
    <source>
        <dbReference type="EMBL" id="KJH72263.1"/>
    </source>
</evidence>
<organism evidence="4 5">
    <name type="scientific">Aliterella atlantica CENA595</name>
    <dbReference type="NCBI Taxonomy" id="1618023"/>
    <lineage>
        <taxon>Bacteria</taxon>
        <taxon>Bacillati</taxon>
        <taxon>Cyanobacteriota</taxon>
        <taxon>Cyanophyceae</taxon>
        <taxon>Chroococcidiopsidales</taxon>
        <taxon>Aliterellaceae</taxon>
        <taxon>Aliterella</taxon>
    </lineage>
</organism>
<dbReference type="PANTHER" id="PTHR30032:SF4">
    <property type="entry name" value="AMIDASE ENHANCER"/>
    <property type="match status" value="1"/>
</dbReference>
<keyword evidence="5" id="KW-1185">Reference proteome</keyword>
<evidence type="ECO:0000313" key="5">
    <source>
        <dbReference type="Proteomes" id="UP000032452"/>
    </source>
</evidence>
<comment type="caution">
    <text evidence="4">The sequence shown here is derived from an EMBL/GenBank/DDBJ whole genome shotgun (WGS) entry which is preliminary data.</text>
</comment>
<dbReference type="InterPro" id="IPR051922">
    <property type="entry name" value="Bact_Sporulation_Assoc"/>
</dbReference>
<feature type="compositionally biased region" description="Basic residues" evidence="1">
    <location>
        <begin position="92"/>
        <end position="115"/>
    </location>
</feature>
<dbReference type="RefSeq" id="WP_045054022.1">
    <property type="nucleotide sequence ID" value="NZ_CAWMDP010000038.1"/>
</dbReference>
<evidence type="ECO:0000256" key="2">
    <source>
        <dbReference type="SAM" id="Phobius"/>
    </source>
</evidence>
<dbReference type="NCBIfam" id="TIGR02669">
    <property type="entry name" value="SpoIID_LytB"/>
    <property type="match status" value="1"/>
</dbReference>
<sequence length="358" mass="39896">MEVRKNSAKRLRRLAKLNRRSLLGLSLLVVVPIVWLQFKPHPQQTQKDNFVANSVSLQLPQSSPLVAFDKPQPITPVQPQQKQAKELATKSVNHKRPTNKAATKHRPKRKQKPHKYTAPAIELRVAIAKDTSQLAIASSTTAKVIDANKRVIMQLLPGQAFQAQTANSTIFFQDWQVPSFMWIEPTRGGAVYVGDRWYRGKVLLLSQGDTLLAVNYVDLEQYLTSVVGSEMSAAAPIEALKAQAIAARSYALVHKFRPATGWYDLGNDERHQAYKGVATEYNTTHQAVNQTSGQILSYQGGVVESLYGATQEIVTNAHNGWGMSQTGAYTYASSGYNYQQILAIYYPKTEISRLEAKR</sequence>
<dbReference type="Pfam" id="PF08486">
    <property type="entry name" value="SpoIID"/>
    <property type="match status" value="1"/>
</dbReference>
<feature type="region of interest" description="Disordered" evidence="1">
    <location>
        <begin position="74"/>
        <end position="115"/>
    </location>
</feature>
<gene>
    <name evidence="4" type="ORF">UH38_07450</name>
</gene>
<feature type="domain" description="Sporulation stage II protein D amidase enhancer LytB N-terminal" evidence="3">
    <location>
        <begin position="209"/>
        <end position="298"/>
    </location>
</feature>
<evidence type="ECO:0000256" key="1">
    <source>
        <dbReference type="SAM" id="MobiDB-lite"/>
    </source>
</evidence>
<proteinExistence type="predicted"/>
<reference evidence="4 5" key="1">
    <citation type="submission" date="2015-02" db="EMBL/GenBank/DDBJ databases">
        <title>Draft genome of a novel marine cyanobacterium (Chroococcales) isolated from South Atlantic Ocean.</title>
        <authorList>
            <person name="Rigonato J."/>
            <person name="Alvarenga D.O."/>
            <person name="Branco L.H."/>
            <person name="Varani A.M."/>
            <person name="Brandini F.P."/>
            <person name="Fiore M.F."/>
        </authorList>
    </citation>
    <scope>NUCLEOTIDE SEQUENCE [LARGE SCALE GENOMIC DNA]</scope>
    <source>
        <strain evidence="4 5">CENA595</strain>
    </source>
</reference>
<evidence type="ECO:0000259" key="3">
    <source>
        <dbReference type="Pfam" id="PF08486"/>
    </source>
</evidence>
<dbReference type="GO" id="GO:0030435">
    <property type="term" value="P:sporulation resulting in formation of a cellular spore"/>
    <property type="evidence" value="ECO:0007669"/>
    <property type="project" value="InterPro"/>
</dbReference>
<keyword evidence="2" id="KW-0472">Membrane</keyword>
<keyword evidence="2" id="KW-0812">Transmembrane</keyword>
<dbReference type="Proteomes" id="UP000032452">
    <property type="component" value="Unassembled WGS sequence"/>
</dbReference>
<dbReference type="InterPro" id="IPR013693">
    <property type="entry name" value="SpoIID/LytB_N"/>
</dbReference>
<keyword evidence="2" id="KW-1133">Transmembrane helix</keyword>
<accession>A0A0D8ZU20</accession>
<name>A0A0D8ZU20_9CYAN</name>
<dbReference type="OrthoDB" id="9794671at2"/>
<dbReference type="GO" id="GO:0030288">
    <property type="term" value="C:outer membrane-bounded periplasmic space"/>
    <property type="evidence" value="ECO:0007669"/>
    <property type="project" value="TreeGrafter"/>
</dbReference>
<feature type="transmembrane region" description="Helical" evidence="2">
    <location>
        <begin position="21"/>
        <end position="38"/>
    </location>
</feature>
<dbReference type="InterPro" id="IPR013486">
    <property type="entry name" value="SpoIID/LytB"/>
</dbReference>